<evidence type="ECO:0000256" key="4">
    <source>
        <dbReference type="HAMAP-Rule" id="MF_01201"/>
    </source>
</evidence>
<dbReference type="EMBL" id="JAUSTP010000017">
    <property type="protein sequence ID" value="MDQ0190340.1"/>
    <property type="molecule type" value="Genomic_DNA"/>
</dbReference>
<keyword evidence="2 4" id="KW-0663">Pyridoxal phosphate</keyword>
<dbReference type="InterPro" id="IPR009006">
    <property type="entry name" value="Ala_racemase/Decarboxylase_C"/>
</dbReference>
<proteinExistence type="inferred from homology"/>
<dbReference type="SMART" id="SM01005">
    <property type="entry name" value="Ala_racemase_C"/>
    <property type="match status" value="1"/>
</dbReference>
<dbReference type="Pfam" id="PF00842">
    <property type="entry name" value="Ala_racemase_C"/>
    <property type="match status" value="1"/>
</dbReference>
<dbReference type="GO" id="GO:0008784">
    <property type="term" value="F:alanine racemase activity"/>
    <property type="evidence" value="ECO:0007669"/>
    <property type="project" value="UniProtKB-EC"/>
</dbReference>
<dbReference type="PANTHER" id="PTHR30511">
    <property type="entry name" value="ALANINE RACEMASE"/>
    <property type="match status" value="1"/>
</dbReference>
<reference evidence="6 7" key="1">
    <citation type="submission" date="2023-07" db="EMBL/GenBank/DDBJ databases">
        <title>Genomic Encyclopedia of Type Strains, Phase IV (KMG-IV): sequencing the most valuable type-strain genomes for metagenomic binning, comparative biology and taxonomic classification.</title>
        <authorList>
            <person name="Goeker M."/>
        </authorList>
    </citation>
    <scope>NUCLEOTIDE SEQUENCE [LARGE SCALE GENOMIC DNA]</scope>
    <source>
        <strain evidence="6 7">DSM 4006</strain>
    </source>
</reference>
<protein>
    <recommendedName>
        <fullName evidence="4">Alanine racemase</fullName>
        <ecNumber evidence="4">5.1.1.1</ecNumber>
    </recommendedName>
</protein>
<dbReference type="InterPro" id="IPR029066">
    <property type="entry name" value="PLP-binding_barrel"/>
</dbReference>
<comment type="catalytic activity">
    <reaction evidence="4">
        <text>L-alanine = D-alanine</text>
        <dbReference type="Rhea" id="RHEA:20249"/>
        <dbReference type="ChEBI" id="CHEBI:57416"/>
        <dbReference type="ChEBI" id="CHEBI:57972"/>
        <dbReference type="EC" id="5.1.1.1"/>
    </reaction>
</comment>
<dbReference type="Proteomes" id="UP001232973">
    <property type="component" value="Unassembled WGS sequence"/>
</dbReference>
<dbReference type="PRINTS" id="PR00992">
    <property type="entry name" value="ALARACEMASE"/>
</dbReference>
<comment type="caution">
    <text evidence="6">The sequence shown here is derived from an EMBL/GenBank/DDBJ whole genome shotgun (WGS) entry which is preliminary data.</text>
</comment>
<evidence type="ECO:0000313" key="6">
    <source>
        <dbReference type="EMBL" id="MDQ0190340.1"/>
    </source>
</evidence>
<dbReference type="Gene3D" id="3.20.20.10">
    <property type="entry name" value="Alanine racemase"/>
    <property type="match status" value="1"/>
</dbReference>
<dbReference type="Gene3D" id="2.40.37.10">
    <property type="entry name" value="Lyase, Ornithine Decarboxylase, Chain A, domain 1"/>
    <property type="match status" value="1"/>
</dbReference>
<gene>
    <name evidence="6" type="ORF">J2S03_002204</name>
</gene>
<dbReference type="InterPro" id="IPR000821">
    <property type="entry name" value="Ala_racemase"/>
</dbReference>
<dbReference type="InterPro" id="IPR020622">
    <property type="entry name" value="Ala_racemase_pyridoxalP-BS"/>
</dbReference>
<name>A0ABT9XJN9_9BACL</name>
<dbReference type="SUPFAM" id="SSF51419">
    <property type="entry name" value="PLP-binding barrel"/>
    <property type="match status" value="1"/>
</dbReference>
<feature type="binding site" evidence="4">
    <location>
        <position position="155"/>
    </location>
    <ligand>
        <name>substrate</name>
    </ligand>
</feature>
<feature type="binding site" evidence="4">
    <location>
        <position position="336"/>
    </location>
    <ligand>
        <name>substrate</name>
    </ligand>
</feature>
<evidence type="ECO:0000256" key="3">
    <source>
        <dbReference type="ARBA" id="ARBA00023235"/>
    </source>
</evidence>
<comment type="similarity">
    <text evidence="4">Belongs to the alanine racemase family.</text>
</comment>
<evidence type="ECO:0000256" key="1">
    <source>
        <dbReference type="ARBA" id="ARBA00001933"/>
    </source>
</evidence>
<accession>A0ABT9XJN9</accession>
<keyword evidence="3 4" id="KW-0413">Isomerase</keyword>
<evidence type="ECO:0000313" key="7">
    <source>
        <dbReference type="Proteomes" id="UP001232973"/>
    </source>
</evidence>
<keyword evidence="7" id="KW-1185">Reference proteome</keyword>
<dbReference type="CDD" id="cd00430">
    <property type="entry name" value="PLPDE_III_AR"/>
    <property type="match status" value="1"/>
</dbReference>
<comment type="cofactor">
    <cofactor evidence="1 4">
        <name>pyridoxal 5'-phosphate</name>
        <dbReference type="ChEBI" id="CHEBI:597326"/>
    </cofactor>
</comment>
<dbReference type="InterPro" id="IPR011079">
    <property type="entry name" value="Ala_racemase_C"/>
</dbReference>
<dbReference type="EC" id="5.1.1.1" evidence="4"/>
<evidence type="ECO:0000259" key="5">
    <source>
        <dbReference type="SMART" id="SM01005"/>
    </source>
</evidence>
<dbReference type="Pfam" id="PF01168">
    <property type="entry name" value="Ala_racemase_N"/>
    <property type="match status" value="1"/>
</dbReference>
<dbReference type="PROSITE" id="PS00395">
    <property type="entry name" value="ALANINE_RACEMASE"/>
    <property type="match status" value="1"/>
</dbReference>
<sequence>MPDITMPTITTSNITTPEGTFYRDTWAEVDLSAIAHNVRAVQRHIGLQRQVMAVVKANAYGHGAVQVAAAALAAGAAQLGVATLDEALALRAAGVRGPILVLGYVPPRHAAAAAHHAVMLTVVSARHADQLASCMDASAETPLDVHLKIDTGMGRLGVRTAEELLQAAAGLSRNPNIHLRGAFTHLAQSDAETLDFTKQQLQTAAALFDLLRQHVPGEAPLLLHAANSGGILQVPASHFNMVRLGISLYGVYPSEHLRSRSLALVQALQLKSRIAHLKEVPPGTPIGYGSTYVTRRATLVATVPIGYADGLPRALSNRGYFLVHGRPCPIIGRVCMDQTMIDVTDCADAQEADEVVIYNDRTLPELAGLIDTIAYELLCAIAPRVPRVYHH</sequence>
<comment type="function">
    <text evidence="4">Catalyzes the interconversion of L-alanine and D-alanine. May also act on other amino acids.</text>
</comment>
<dbReference type="PANTHER" id="PTHR30511:SF0">
    <property type="entry name" value="ALANINE RACEMASE, CATABOLIC-RELATED"/>
    <property type="match status" value="1"/>
</dbReference>
<evidence type="ECO:0000256" key="2">
    <source>
        <dbReference type="ARBA" id="ARBA00022898"/>
    </source>
</evidence>
<organism evidence="6 7">
    <name type="scientific">Alicyclobacillus cycloheptanicus</name>
    <dbReference type="NCBI Taxonomy" id="1457"/>
    <lineage>
        <taxon>Bacteria</taxon>
        <taxon>Bacillati</taxon>
        <taxon>Bacillota</taxon>
        <taxon>Bacilli</taxon>
        <taxon>Bacillales</taxon>
        <taxon>Alicyclobacillaceae</taxon>
        <taxon>Alicyclobacillus</taxon>
    </lineage>
</organism>
<feature type="active site" description="Proton acceptor; specific for L-alanine" evidence="4">
    <location>
        <position position="288"/>
    </location>
</feature>
<comment type="pathway">
    <text evidence="4">Amino-acid biosynthesis; D-alanine biosynthesis; D-alanine from L-alanine: step 1/1.</text>
</comment>
<dbReference type="SUPFAM" id="SSF50621">
    <property type="entry name" value="Alanine racemase C-terminal domain-like"/>
    <property type="match status" value="1"/>
</dbReference>
<dbReference type="NCBIfam" id="TIGR00492">
    <property type="entry name" value="alr"/>
    <property type="match status" value="1"/>
</dbReference>
<dbReference type="RefSeq" id="WP_274454658.1">
    <property type="nucleotide sequence ID" value="NZ_CP067097.1"/>
</dbReference>
<feature type="active site" description="Proton acceptor; specific for D-alanine" evidence="4">
    <location>
        <position position="56"/>
    </location>
</feature>
<feature type="modified residue" description="N6-(pyridoxal phosphate)lysine" evidence="4">
    <location>
        <position position="56"/>
    </location>
</feature>
<feature type="domain" description="Alanine racemase C-terminal" evidence="5">
    <location>
        <begin position="267"/>
        <end position="390"/>
    </location>
</feature>
<dbReference type="InterPro" id="IPR001608">
    <property type="entry name" value="Ala_racemase_N"/>
</dbReference>
<dbReference type="HAMAP" id="MF_01201">
    <property type="entry name" value="Ala_racemase"/>
    <property type="match status" value="1"/>
</dbReference>